<dbReference type="AlphaFoldDB" id="A0A0V1GT92"/>
<dbReference type="Proteomes" id="UP000055024">
    <property type="component" value="Unassembled WGS sequence"/>
</dbReference>
<comment type="caution">
    <text evidence="1">The sequence shown here is derived from an EMBL/GenBank/DDBJ whole genome shotgun (WGS) entry which is preliminary data.</text>
</comment>
<name>A0A0V1GT92_9BILA</name>
<gene>
    <name evidence="1" type="ORF">T11_10302</name>
</gene>
<sequence length="37" mass="4386">MKRKERDPCHGNFPYVTVTCWITECDLLYGEIHQNST</sequence>
<accession>A0A0V1GT92</accession>
<evidence type="ECO:0000313" key="2">
    <source>
        <dbReference type="Proteomes" id="UP000055024"/>
    </source>
</evidence>
<organism evidence="1 2">
    <name type="scientific">Trichinella zimbabwensis</name>
    <dbReference type="NCBI Taxonomy" id="268475"/>
    <lineage>
        <taxon>Eukaryota</taxon>
        <taxon>Metazoa</taxon>
        <taxon>Ecdysozoa</taxon>
        <taxon>Nematoda</taxon>
        <taxon>Enoplea</taxon>
        <taxon>Dorylaimia</taxon>
        <taxon>Trichinellida</taxon>
        <taxon>Trichinellidae</taxon>
        <taxon>Trichinella</taxon>
    </lineage>
</organism>
<evidence type="ECO:0000313" key="1">
    <source>
        <dbReference type="EMBL" id="KRZ01527.1"/>
    </source>
</evidence>
<proteinExistence type="predicted"/>
<protein>
    <submittedName>
        <fullName evidence="1">Uncharacterized protein</fullName>
    </submittedName>
</protein>
<dbReference type="EMBL" id="JYDP01000281">
    <property type="protein sequence ID" value="KRZ01527.1"/>
    <property type="molecule type" value="Genomic_DNA"/>
</dbReference>
<keyword evidence="2" id="KW-1185">Reference proteome</keyword>
<reference evidence="1 2" key="1">
    <citation type="submission" date="2015-01" db="EMBL/GenBank/DDBJ databases">
        <title>Evolution of Trichinella species and genotypes.</title>
        <authorList>
            <person name="Korhonen P.K."/>
            <person name="Edoardo P."/>
            <person name="Giuseppe L.R."/>
            <person name="Gasser R.B."/>
        </authorList>
    </citation>
    <scope>NUCLEOTIDE SEQUENCE [LARGE SCALE GENOMIC DNA]</scope>
    <source>
        <strain evidence="1">ISS1029</strain>
    </source>
</reference>